<gene>
    <name evidence="3" type="ORF">SAMN05216167_110194</name>
</gene>
<comment type="similarity">
    <text evidence="1">Belongs to the universal stress protein A family.</text>
</comment>
<dbReference type="PANTHER" id="PTHR46268">
    <property type="entry name" value="STRESS RESPONSE PROTEIN NHAX"/>
    <property type="match status" value="1"/>
</dbReference>
<dbReference type="AlphaFoldDB" id="A0A1I1Y1E1"/>
<protein>
    <submittedName>
        <fullName evidence="3">Nucleotide-binding universal stress protein, UspA family</fullName>
    </submittedName>
</protein>
<reference evidence="3 4" key="1">
    <citation type="submission" date="2016-10" db="EMBL/GenBank/DDBJ databases">
        <authorList>
            <person name="de Groot N.N."/>
        </authorList>
    </citation>
    <scope>NUCLEOTIDE SEQUENCE [LARGE SCALE GENOMIC DNA]</scope>
    <source>
        <strain evidence="3 4">DSM 26130</strain>
    </source>
</reference>
<accession>A0A1I1Y1E1</accession>
<dbReference type="SUPFAM" id="SSF52402">
    <property type="entry name" value="Adenine nucleotide alpha hydrolases-like"/>
    <property type="match status" value="2"/>
</dbReference>
<keyword evidence="4" id="KW-1185">Reference proteome</keyword>
<dbReference type="InterPro" id="IPR006015">
    <property type="entry name" value="Universal_stress_UspA"/>
</dbReference>
<dbReference type="InterPro" id="IPR006016">
    <property type="entry name" value="UspA"/>
</dbReference>
<dbReference type="Proteomes" id="UP000198598">
    <property type="component" value="Unassembled WGS sequence"/>
</dbReference>
<evidence type="ECO:0000259" key="2">
    <source>
        <dbReference type="Pfam" id="PF00582"/>
    </source>
</evidence>
<dbReference type="Pfam" id="PF00582">
    <property type="entry name" value="Usp"/>
    <property type="match status" value="1"/>
</dbReference>
<name>A0A1I1Y1E1_9BACT</name>
<evidence type="ECO:0000313" key="4">
    <source>
        <dbReference type="Proteomes" id="UP000198598"/>
    </source>
</evidence>
<evidence type="ECO:0000256" key="1">
    <source>
        <dbReference type="ARBA" id="ARBA00008791"/>
    </source>
</evidence>
<feature type="domain" description="UspA" evidence="2">
    <location>
        <begin position="2"/>
        <end position="144"/>
    </location>
</feature>
<proteinExistence type="inferred from homology"/>
<evidence type="ECO:0000313" key="3">
    <source>
        <dbReference type="EMBL" id="SFE13364.1"/>
    </source>
</evidence>
<organism evidence="3 4">
    <name type="scientific">Spirosoma endophyticum</name>
    <dbReference type="NCBI Taxonomy" id="662367"/>
    <lineage>
        <taxon>Bacteria</taxon>
        <taxon>Pseudomonadati</taxon>
        <taxon>Bacteroidota</taxon>
        <taxon>Cytophagia</taxon>
        <taxon>Cytophagales</taxon>
        <taxon>Cytophagaceae</taxon>
        <taxon>Spirosoma</taxon>
    </lineage>
</organism>
<dbReference type="OrthoDB" id="9788959at2"/>
<dbReference type="Gene3D" id="3.40.50.12370">
    <property type="match status" value="1"/>
</dbReference>
<dbReference type="CDD" id="cd00293">
    <property type="entry name" value="USP-like"/>
    <property type="match status" value="1"/>
</dbReference>
<dbReference type="PANTHER" id="PTHR46268:SF6">
    <property type="entry name" value="UNIVERSAL STRESS PROTEIN UP12"/>
    <property type="match status" value="1"/>
</dbReference>
<dbReference type="RefSeq" id="WP_093830533.1">
    <property type="nucleotide sequence ID" value="NZ_FOLQ01000010.1"/>
</dbReference>
<dbReference type="PRINTS" id="PR01438">
    <property type="entry name" value="UNVRSLSTRESS"/>
</dbReference>
<sequence>MTNLLFPTDFSTSNAAALDWVRLFARKTGATVTLLHVYMPMIPDTTFPSVGDTGLGIMASQEIEDISRQRLSALASELQSEGLSARVDWRIGSVEDSILDAAKDHLADLIVMGRSDLSTFFDRLAGTSVTEVADEARCPVLIVPTTPEGHAIRPAQVHTIAYAMQPQTTNAQVTFQTESIVEAFDAKLVILTEDQMDTTHADLIVMQLYPQSGFLDKLFHPNHTAGLVEKSDVPVLIYHEKE</sequence>
<dbReference type="EMBL" id="FOLQ01000010">
    <property type="protein sequence ID" value="SFE13364.1"/>
    <property type="molecule type" value="Genomic_DNA"/>
</dbReference>
<dbReference type="STRING" id="662367.SAMN05216167_110194"/>